<gene>
    <name evidence="3" type="primary">zapE</name>
    <name evidence="3" type="ORF">G7067_09245</name>
</gene>
<dbReference type="AlphaFoldDB" id="A0A6G8FKF4"/>
<keyword evidence="2" id="KW-0067">ATP-binding</keyword>
<evidence type="ECO:0000256" key="1">
    <source>
        <dbReference type="ARBA" id="ARBA00022741"/>
    </source>
</evidence>
<evidence type="ECO:0000313" key="4">
    <source>
        <dbReference type="Proteomes" id="UP000501387"/>
    </source>
</evidence>
<evidence type="ECO:0000313" key="3">
    <source>
        <dbReference type="EMBL" id="QIM16552.1"/>
    </source>
</evidence>
<dbReference type="Proteomes" id="UP000501387">
    <property type="component" value="Chromosome"/>
</dbReference>
<dbReference type="InterPro" id="IPR005654">
    <property type="entry name" value="ATPase_AFG1-like"/>
</dbReference>
<accession>A0A6G8FKF4</accession>
<keyword evidence="3" id="KW-0131">Cell cycle</keyword>
<dbReference type="KEGG" id="lins:G7067_09245"/>
<keyword evidence="4" id="KW-1185">Reference proteome</keyword>
<dbReference type="GO" id="GO:0005524">
    <property type="term" value="F:ATP binding"/>
    <property type="evidence" value="ECO:0007669"/>
    <property type="project" value="UniProtKB-KW"/>
</dbReference>
<organism evidence="3 4">
    <name type="scientific">Leucobacter insecticola</name>
    <dbReference type="NCBI Taxonomy" id="2714934"/>
    <lineage>
        <taxon>Bacteria</taxon>
        <taxon>Bacillati</taxon>
        <taxon>Actinomycetota</taxon>
        <taxon>Actinomycetes</taxon>
        <taxon>Micrococcales</taxon>
        <taxon>Microbacteriaceae</taxon>
        <taxon>Leucobacter</taxon>
    </lineage>
</organism>
<dbReference type="RefSeq" id="WP_166323661.1">
    <property type="nucleotide sequence ID" value="NZ_CP049934.1"/>
</dbReference>
<protein>
    <submittedName>
        <fullName evidence="3">Cell division protein ZapE</fullName>
    </submittedName>
</protein>
<dbReference type="SUPFAM" id="SSF52540">
    <property type="entry name" value="P-loop containing nucleoside triphosphate hydrolases"/>
    <property type="match status" value="1"/>
</dbReference>
<dbReference type="PANTHER" id="PTHR12169:SF6">
    <property type="entry name" value="AFG1-LIKE ATPASE"/>
    <property type="match status" value="1"/>
</dbReference>
<dbReference type="GO" id="GO:0051301">
    <property type="term" value="P:cell division"/>
    <property type="evidence" value="ECO:0007669"/>
    <property type="project" value="UniProtKB-KW"/>
</dbReference>
<dbReference type="Gene3D" id="3.40.50.300">
    <property type="entry name" value="P-loop containing nucleotide triphosphate hydrolases"/>
    <property type="match status" value="1"/>
</dbReference>
<dbReference type="InterPro" id="IPR027417">
    <property type="entry name" value="P-loop_NTPase"/>
</dbReference>
<proteinExistence type="predicted"/>
<dbReference type="GO" id="GO:0005737">
    <property type="term" value="C:cytoplasm"/>
    <property type="evidence" value="ECO:0007669"/>
    <property type="project" value="TreeGrafter"/>
</dbReference>
<dbReference type="Pfam" id="PF03969">
    <property type="entry name" value="AFG1_ATPase"/>
    <property type="match status" value="2"/>
</dbReference>
<dbReference type="GO" id="GO:0016887">
    <property type="term" value="F:ATP hydrolysis activity"/>
    <property type="evidence" value="ECO:0007669"/>
    <property type="project" value="InterPro"/>
</dbReference>
<evidence type="ECO:0000256" key="2">
    <source>
        <dbReference type="ARBA" id="ARBA00022840"/>
    </source>
</evidence>
<reference evidence="3 4" key="1">
    <citation type="submission" date="2020-03" db="EMBL/GenBank/DDBJ databases">
        <title>Leucobacter sp. nov., isolated from beetles.</title>
        <authorList>
            <person name="Hyun D.-W."/>
            <person name="Bae J.-W."/>
        </authorList>
    </citation>
    <scope>NUCLEOTIDE SEQUENCE [LARGE SCALE GENOMIC DNA]</scope>
    <source>
        <strain evidence="3 4">HDW9B</strain>
    </source>
</reference>
<dbReference type="NCBIfam" id="NF040713">
    <property type="entry name" value="ZapE"/>
    <property type="match status" value="1"/>
</dbReference>
<name>A0A6G8FKF4_9MICO</name>
<keyword evidence="1" id="KW-0547">Nucleotide-binding</keyword>
<dbReference type="PANTHER" id="PTHR12169">
    <property type="entry name" value="ATPASE N2B"/>
    <property type="match status" value="1"/>
</dbReference>
<dbReference type="EMBL" id="CP049934">
    <property type="protein sequence ID" value="QIM16552.1"/>
    <property type="molecule type" value="Genomic_DNA"/>
</dbReference>
<keyword evidence="3" id="KW-0132">Cell division</keyword>
<sequence>MPHDTQHSAARLVDRSPSISGTELVATLVPPRQFDHASFDSYRPDPEYSSQAEARDVLRAFAEPEAPVSRGGLFGFGRKKQAEPQTAAPRRPGVYLDGGFGVGKTHLLAATWHATAGRKYFGTFIEYTALVGALGYDGAVGVLQGARLICIDEFELDDPGDTMLMTRLIKDLTSSGSRIVATSNTPPNALGEGRFAAADFMREIQAMSDRFTTIRIDGVDYRQRDLVGEAVTLSDDAYRFALADVVASGERMTDDDFTDLVSHLATVHPSSYVGMLDGVQSIGLREVRELTDQSAALRLVAFIDRVYDAQIPIRATGVPLTSVFGGGMLDGGYRKKYLRCMSRLNALTSSEVVV</sequence>